<evidence type="ECO:0000313" key="3">
    <source>
        <dbReference type="Proteomes" id="UP000553632"/>
    </source>
</evidence>
<organism evidence="2 3">
    <name type="scientific">Perkinsus olseni</name>
    <name type="common">Perkinsus atlanticus</name>
    <dbReference type="NCBI Taxonomy" id="32597"/>
    <lineage>
        <taxon>Eukaryota</taxon>
        <taxon>Sar</taxon>
        <taxon>Alveolata</taxon>
        <taxon>Perkinsozoa</taxon>
        <taxon>Perkinsea</taxon>
        <taxon>Perkinsida</taxon>
        <taxon>Perkinsidae</taxon>
        <taxon>Perkinsus</taxon>
    </lineage>
</organism>
<name>A0A7J6T3L4_PEROL</name>
<evidence type="ECO:0000256" key="1">
    <source>
        <dbReference type="SAM" id="MobiDB-lite"/>
    </source>
</evidence>
<dbReference type="EMBL" id="JABANO010013658">
    <property type="protein sequence ID" value="KAF4739859.1"/>
    <property type="molecule type" value="Genomic_DNA"/>
</dbReference>
<feature type="compositionally biased region" description="Polar residues" evidence="1">
    <location>
        <begin position="21"/>
        <end position="30"/>
    </location>
</feature>
<dbReference type="Proteomes" id="UP000553632">
    <property type="component" value="Unassembled WGS sequence"/>
</dbReference>
<dbReference type="AlphaFoldDB" id="A0A7J6T3L4"/>
<reference evidence="2 3" key="1">
    <citation type="submission" date="2020-04" db="EMBL/GenBank/DDBJ databases">
        <title>Perkinsus olseni comparative genomics.</title>
        <authorList>
            <person name="Bogema D.R."/>
        </authorList>
    </citation>
    <scope>NUCLEOTIDE SEQUENCE [LARGE SCALE GENOMIC DNA]</scope>
    <source>
        <strain evidence="2 3">ATCC PRA-207</strain>
    </source>
</reference>
<accession>A0A7J6T3L4</accession>
<sequence>MLEYRPPPPQTLPEKDPEQSPEVTELTTRGSAVLLDDAHERIKFRGSTPSVSAPVSPTEHLSGIYSIILSPSSSLLAPFATTELECTINSTVAFEIADELCICLDKMAE</sequence>
<gene>
    <name evidence="2" type="ORF">FOZ63_024234</name>
</gene>
<evidence type="ECO:0000313" key="2">
    <source>
        <dbReference type="EMBL" id="KAF4739859.1"/>
    </source>
</evidence>
<keyword evidence="3" id="KW-1185">Reference proteome</keyword>
<feature type="compositionally biased region" description="Pro residues" evidence="1">
    <location>
        <begin position="1"/>
        <end position="11"/>
    </location>
</feature>
<feature type="region of interest" description="Disordered" evidence="1">
    <location>
        <begin position="1"/>
        <end position="30"/>
    </location>
</feature>
<protein>
    <submittedName>
        <fullName evidence="2">Uncharacterized protein</fullName>
    </submittedName>
</protein>
<comment type="caution">
    <text evidence="2">The sequence shown here is derived from an EMBL/GenBank/DDBJ whole genome shotgun (WGS) entry which is preliminary data.</text>
</comment>
<proteinExistence type="predicted"/>